<dbReference type="GeneID" id="18918958"/>
<protein>
    <submittedName>
        <fullName evidence="2">Uncharacterized protein</fullName>
    </submittedName>
</protein>
<dbReference type="Proteomes" id="UP000008370">
    <property type="component" value="Unassembled WGS sequence"/>
</dbReference>
<dbReference type="HOGENOM" id="CLU_067863_3_0_1"/>
<feature type="signal peptide" evidence="1">
    <location>
        <begin position="1"/>
        <end position="19"/>
    </location>
</feature>
<proteinExistence type="predicted"/>
<sequence>MYAFTKLFTALSLLAAVNAFPAADIWGVQRRASTNLTGGSICPTGGFDIMGELPANINDNGGEPLPMPNTSAPVYTTLSVGVQNYTCGDNSQWNAQGGLTYLFDMSCLPQMHHKPFTSFIAAIWDSAPPTVTNQDFEALVEKVNPGVALGLHYWITNPVNASAGINAVWDFSKAERFQNDTNKANAFLVAAETGNVPDPTNPSVNSPWLYEPILYVDGKADGQLATQVYRFNSNGGAAPNTSCTPGAPTLQVKSTLNFWLYGGAWENTIQN</sequence>
<dbReference type="RefSeq" id="XP_007401485.1">
    <property type="nucleotide sequence ID" value="XM_007401423.1"/>
</dbReference>
<dbReference type="PANTHER" id="PTHR35567">
    <property type="entry name" value="MALATE DEHYDROGENASE (AFU_ORTHOLOGUE AFUA_2G13800)"/>
    <property type="match status" value="1"/>
</dbReference>
<dbReference type="PANTHER" id="PTHR35567:SF1">
    <property type="entry name" value="CONSERVED FUNGAL PROTEIN (AFU_ORTHOLOGUE AFUA_1G14230)"/>
    <property type="match status" value="1"/>
</dbReference>
<dbReference type="Pfam" id="PF11937">
    <property type="entry name" value="DUF3455"/>
    <property type="match status" value="1"/>
</dbReference>
<dbReference type="AlphaFoldDB" id="K5WJB1"/>
<name>K5WJB1_PHACS</name>
<gene>
    <name evidence="2" type="ORF">PHACADRAFT_264913</name>
</gene>
<dbReference type="OrthoDB" id="1859733at2759"/>
<accession>K5WJB1</accession>
<keyword evidence="3" id="KW-1185">Reference proteome</keyword>
<reference evidence="2 3" key="1">
    <citation type="journal article" date="2012" name="BMC Genomics">
        <title>Comparative genomics of the white-rot fungi, Phanerochaete carnosa and P. chrysosporium, to elucidate the genetic basis of the distinct wood types they colonize.</title>
        <authorList>
            <person name="Suzuki H."/>
            <person name="MacDonald J."/>
            <person name="Syed K."/>
            <person name="Salamov A."/>
            <person name="Hori C."/>
            <person name="Aerts A."/>
            <person name="Henrissat B."/>
            <person name="Wiebenga A."/>
            <person name="vanKuyk P.A."/>
            <person name="Barry K."/>
            <person name="Lindquist E."/>
            <person name="LaButti K."/>
            <person name="Lapidus A."/>
            <person name="Lucas S."/>
            <person name="Coutinho P."/>
            <person name="Gong Y."/>
            <person name="Samejima M."/>
            <person name="Mahadevan R."/>
            <person name="Abou-Zaid M."/>
            <person name="de Vries R.P."/>
            <person name="Igarashi K."/>
            <person name="Yadav J.S."/>
            <person name="Grigoriev I.V."/>
            <person name="Master E.R."/>
        </authorList>
    </citation>
    <scope>NUCLEOTIDE SEQUENCE [LARGE SCALE GENOMIC DNA]</scope>
    <source>
        <strain evidence="2 3">HHB-10118-sp</strain>
    </source>
</reference>
<organism evidence="2 3">
    <name type="scientific">Phanerochaete carnosa (strain HHB-10118-sp)</name>
    <name type="common">White-rot fungus</name>
    <name type="synonym">Peniophora carnosa</name>
    <dbReference type="NCBI Taxonomy" id="650164"/>
    <lineage>
        <taxon>Eukaryota</taxon>
        <taxon>Fungi</taxon>
        <taxon>Dikarya</taxon>
        <taxon>Basidiomycota</taxon>
        <taxon>Agaricomycotina</taxon>
        <taxon>Agaricomycetes</taxon>
        <taxon>Polyporales</taxon>
        <taxon>Phanerochaetaceae</taxon>
        <taxon>Phanerochaete</taxon>
    </lineage>
</organism>
<evidence type="ECO:0000313" key="2">
    <source>
        <dbReference type="EMBL" id="EKM50302.1"/>
    </source>
</evidence>
<keyword evidence="1" id="KW-0732">Signal</keyword>
<dbReference type="InParanoid" id="K5WJB1"/>
<evidence type="ECO:0000256" key="1">
    <source>
        <dbReference type="SAM" id="SignalP"/>
    </source>
</evidence>
<dbReference type="InterPro" id="IPR021851">
    <property type="entry name" value="DUF3455"/>
</dbReference>
<dbReference type="EMBL" id="JH930479">
    <property type="protein sequence ID" value="EKM50302.1"/>
    <property type="molecule type" value="Genomic_DNA"/>
</dbReference>
<dbReference type="KEGG" id="pco:PHACADRAFT_264913"/>
<feature type="chain" id="PRO_5003885709" evidence="1">
    <location>
        <begin position="20"/>
        <end position="271"/>
    </location>
</feature>
<evidence type="ECO:0000313" key="3">
    <source>
        <dbReference type="Proteomes" id="UP000008370"/>
    </source>
</evidence>